<dbReference type="Gene3D" id="1.20.1250.20">
    <property type="entry name" value="MFS general substrate transporter like domains"/>
    <property type="match status" value="1"/>
</dbReference>
<evidence type="ECO:0000256" key="1">
    <source>
        <dbReference type="ARBA" id="ARBA00004141"/>
    </source>
</evidence>
<feature type="transmembrane region" description="Helical" evidence="8">
    <location>
        <begin position="309"/>
        <end position="331"/>
    </location>
</feature>
<dbReference type="InterPro" id="IPR036259">
    <property type="entry name" value="MFS_trans_sf"/>
</dbReference>
<accession>A0A8H7NPR8</accession>
<evidence type="ECO:0000313" key="11">
    <source>
        <dbReference type="Proteomes" id="UP000616885"/>
    </source>
</evidence>
<reference evidence="10" key="1">
    <citation type="submission" date="2020-10" db="EMBL/GenBank/DDBJ databases">
        <title>High-Quality Genome Resource of Clonostachys rosea strain S41 by Oxford Nanopore Long-Read Sequencing.</title>
        <authorList>
            <person name="Wang H."/>
        </authorList>
    </citation>
    <scope>NUCLEOTIDE SEQUENCE</scope>
    <source>
        <strain evidence="10">S41</strain>
    </source>
</reference>
<evidence type="ECO:0000256" key="4">
    <source>
        <dbReference type="ARBA" id="ARBA00022989"/>
    </source>
</evidence>
<protein>
    <recommendedName>
        <fullName evidence="9">Major facilitator superfamily (MFS) profile domain-containing protein</fullName>
    </recommendedName>
</protein>
<evidence type="ECO:0000256" key="6">
    <source>
        <dbReference type="ARBA" id="ARBA00023180"/>
    </source>
</evidence>
<feature type="transmembrane region" description="Helical" evidence="8">
    <location>
        <begin position="470"/>
        <end position="492"/>
    </location>
</feature>
<dbReference type="PROSITE" id="PS50850">
    <property type="entry name" value="MFS"/>
    <property type="match status" value="1"/>
</dbReference>
<feature type="transmembrane region" description="Helical" evidence="8">
    <location>
        <begin position="228"/>
        <end position="247"/>
    </location>
</feature>
<feature type="transmembrane region" description="Helical" evidence="8">
    <location>
        <begin position="72"/>
        <end position="92"/>
    </location>
</feature>
<dbReference type="FunFam" id="1.20.1250.20:FF:000172">
    <property type="entry name" value="MFS multidrug resistance transporter"/>
    <property type="match status" value="1"/>
</dbReference>
<keyword evidence="2" id="KW-0813">Transport</keyword>
<evidence type="ECO:0000256" key="7">
    <source>
        <dbReference type="SAM" id="MobiDB-lite"/>
    </source>
</evidence>
<feature type="domain" description="Major facilitator superfamily (MFS) profile" evidence="9">
    <location>
        <begin position="73"/>
        <end position="509"/>
    </location>
</feature>
<sequence length="724" mass="80844">MSHATTAQDGQFTEPSVTSADVEQQVQVAGGKDIALEPIQPSSSATNGDLNLTRTETPGPEYSVFSRGSRRWIIFMAAVASFVSPMTATIYYPALVPLSRDLGVSISLINLTVTSYMIFQAIIPSMYGDLGDTAGRRPALFLSFTIYLFANIGLALQRSYPALLVLRMIQACGNSGTIALGFAMVADLVTSSERGKYMGIIYCGINVGPTLAPVLGGIFSAYLGWPSIFWFSAILAVVWLIPFLLVVPETCRAVVGNGSIPPQRWNRTLFEIIKGRKEAPGQTIERPKLRFPNPIYTLKIIFNKEMSLILLYSSILYLDFVIVAATLGTLFQKTYSFSDLEVGLCYLPYGAGCCISSVGQGYILDWNYRRVAKKVGFKIDRRRGDNLLNFPLEKARLETVTPVIVLGVGTLVAYGWVLQAKASVAVPLVLQFIIGLCFPGSFSVMNTLIVDLHPKAPATASAANNMARCLLGAAGTAFIEPLFLKIGLATALKKLRSSFPMLWLRQEFRDLRVFAQVHPLEKEGIINRILNVGIRPHIITITIRHTYWSNWENGPLKLEGNWTRGVSKVLLPTSVRQLIIELETVRRMKEQVDEPASQMMEKWLFKREDGVTLSPQSVAYSTWSGKSMRSDDRWARYGTAESRIEYHIARVHFRWDENDPRRYTPRSNQQLRLYNPEWRPLPVVQEPMNLPPVFGETPPPQNQQLAVPRFMRDTISSTLKKRSP</sequence>
<feature type="transmembrane region" description="Helical" evidence="8">
    <location>
        <begin position="429"/>
        <end position="450"/>
    </location>
</feature>
<dbReference type="InterPro" id="IPR020846">
    <property type="entry name" value="MFS_dom"/>
</dbReference>
<evidence type="ECO:0000313" key="10">
    <source>
        <dbReference type="EMBL" id="KAF9760179.1"/>
    </source>
</evidence>
<comment type="caution">
    <text evidence="10">The sequence shown here is derived from an EMBL/GenBank/DDBJ whole genome shotgun (WGS) entry which is preliminary data.</text>
</comment>
<dbReference type="Proteomes" id="UP000616885">
    <property type="component" value="Unassembled WGS sequence"/>
</dbReference>
<dbReference type="GO" id="GO:0015137">
    <property type="term" value="F:citrate transmembrane transporter activity"/>
    <property type="evidence" value="ECO:0007669"/>
    <property type="project" value="UniProtKB-ARBA"/>
</dbReference>
<comment type="subcellular location">
    <subcellularLocation>
        <location evidence="1">Membrane</location>
        <topology evidence="1">Multi-pass membrane protein</topology>
    </subcellularLocation>
</comment>
<keyword evidence="5 8" id="KW-0472">Membrane</keyword>
<dbReference type="SUPFAM" id="SSF103473">
    <property type="entry name" value="MFS general substrate transporter"/>
    <property type="match status" value="1"/>
</dbReference>
<evidence type="ECO:0000256" key="8">
    <source>
        <dbReference type="SAM" id="Phobius"/>
    </source>
</evidence>
<name>A0A8H7NPR8_BIOOC</name>
<evidence type="ECO:0000256" key="5">
    <source>
        <dbReference type="ARBA" id="ARBA00023136"/>
    </source>
</evidence>
<gene>
    <name evidence="10" type="ORF">IM811_001873</name>
</gene>
<feature type="transmembrane region" description="Helical" evidence="8">
    <location>
        <begin position="399"/>
        <end position="417"/>
    </location>
</feature>
<dbReference type="GO" id="GO:0140115">
    <property type="term" value="P:export across plasma membrane"/>
    <property type="evidence" value="ECO:0007669"/>
    <property type="project" value="UniProtKB-ARBA"/>
</dbReference>
<dbReference type="FunFam" id="1.20.1720.10:FF:000009">
    <property type="entry name" value="MFS multidrug transporter"/>
    <property type="match status" value="1"/>
</dbReference>
<keyword evidence="3 8" id="KW-0812">Transmembrane</keyword>
<feature type="region of interest" description="Disordered" evidence="7">
    <location>
        <begin position="1"/>
        <end position="21"/>
    </location>
</feature>
<dbReference type="AlphaFoldDB" id="A0A8H7NPR8"/>
<dbReference type="InterPro" id="IPR011701">
    <property type="entry name" value="MFS"/>
</dbReference>
<proteinExistence type="predicted"/>
<keyword evidence="4 8" id="KW-1133">Transmembrane helix</keyword>
<dbReference type="PANTHER" id="PTHR23502:SF51">
    <property type="entry name" value="QUINIDINE RESISTANCE PROTEIN 1-RELATED"/>
    <property type="match status" value="1"/>
</dbReference>
<dbReference type="Pfam" id="PF07690">
    <property type="entry name" value="MFS_1"/>
    <property type="match status" value="1"/>
</dbReference>
<organism evidence="10 11">
    <name type="scientific">Bionectria ochroleuca</name>
    <name type="common">Gliocladium roseum</name>
    <dbReference type="NCBI Taxonomy" id="29856"/>
    <lineage>
        <taxon>Eukaryota</taxon>
        <taxon>Fungi</taxon>
        <taxon>Dikarya</taxon>
        <taxon>Ascomycota</taxon>
        <taxon>Pezizomycotina</taxon>
        <taxon>Sordariomycetes</taxon>
        <taxon>Hypocreomycetidae</taxon>
        <taxon>Hypocreales</taxon>
        <taxon>Bionectriaceae</taxon>
        <taxon>Clonostachys</taxon>
    </lineage>
</organism>
<feature type="transmembrane region" description="Helical" evidence="8">
    <location>
        <begin position="104"/>
        <end position="127"/>
    </location>
</feature>
<feature type="transmembrane region" description="Helical" evidence="8">
    <location>
        <begin position="139"/>
        <end position="156"/>
    </location>
</feature>
<dbReference type="GO" id="GO:0005886">
    <property type="term" value="C:plasma membrane"/>
    <property type="evidence" value="ECO:0007669"/>
    <property type="project" value="TreeGrafter"/>
</dbReference>
<dbReference type="EMBL" id="JADCTT010000001">
    <property type="protein sequence ID" value="KAF9760179.1"/>
    <property type="molecule type" value="Genomic_DNA"/>
</dbReference>
<feature type="transmembrane region" description="Helical" evidence="8">
    <location>
        <begin position="168"/>
        <end position="189"/>
    </location>
</feature>
<evidence type="ECO:0000256" key="2">
    <source>
        <dbReference type="ARBA" id="ARBA00022448"/>
    </source>
</evidence>
<keyword evidence="6" id="KW-0325">Glycoprotein</keyword>
<dbReference type="PANTHER" id="PTHR23502">
    <property type="entry name" value="MAJOR FACILITATOR SUPERFAMILY"/>
    <property type="match status" value="1"/>
</dbReference>
<evidence type="ECO:0000259" key="9">
    <source>
        <dbReference type="PROSITE" id="PS50850"/>
    </source>
</evidence>
<evidence type="ECO:0000256" key="3">
    <source>
        <dbReference type="ARBA" id="ARBA00022692"/>
    </source>
</evidence>